<dbReference type="GO" id="GO:0004386">
    <property type="term" value="F:helicase activity"/>
    <property type="evidence" value="ECO:0007669"/>
    <property type="project" value="UniProtKB-KW"/>
</dbReference>
<dbReference type="InterPro" id="IPR038718">
    <property type="entry name" value="SNF2-like_sf"/>
</dbReference>
<dbReference type="InterPro" id="IPR017907">
    <property type="entry name" value="Znf_RING_CS"/>
</dbReference>
<keyword evidence="6" id="KW-0862">Zinc</keyword>
<dbReference type="Gene3D" id="3.40.50.10810">
    <property type="entry name" value="Tandem AAA-ATPase domain"/>
    <property type="match status" value="2"/>
</dbReference>
<evidence type="ECO:0000256" key="3">
    <source>
        <dbReference type="ARBA" id="ARBA00022771"/>
    </source>
</evidence>
<evidence type="ECO:0000313" key="12">
    <source>
        <dbReference type="EMBL" id="CCD20508.1"/>
    </source>
</evidence>
<evidence type="ECO:0000259" key="10">
    <source>
        <dbReference type="PROSITE" id="PS50089"/>
    </source>
</evidence>
<dbReference type="PANTHER" id="PTHR45626">
    <property type="entry name" value="TRANSCRIPTION TERMINATION FACTOR 2-RELATED"/>
    <property type="match status" value="1"/>
</dbReference>
<feature type="non-terminal residue" evidence="12">
    <location>
        <position position="1"/>
    </location>
</feature>
<dbReference type="InterPro" id="IPR001650">
    <property type="entry name" value="Helicase_C-like"/>
</dbReference>
<dbReference type="AlphaFoldDB" id="F9WSG9"/>
<keyword evidence="13" id="KW-1185">Reference proteome</keyword>
<dbReference type="CDD" id="cd18793">
    <property type="entry name" value="SF2_C_SNF"/>
    <property type="match status" value="1"/>
</dbReference>
<dbReference type="InterPro" id="IPR013083">
    <property type="entry name" value="Znf_RING/FYVE/PHD"/>
</dbReference>
<dbReference type="Proteomes" id="UP000009027">
    <property type="component" value="Unassembled WGS sequence"/>
</dbReference>
<dbReference type="SMART" id="SM00490">
    <property type="entry name" value="HELICc"/>
    <property type="match status" value="1"/>
</dbReference>
<dbReference type="GO" id="GO:0016787">
    <property type="term" value="F:hydrolase activity"/>
    <property type="evidence" value="ECO:0007669"/>
    <property type="project" value="UniProtKB-KW"/>
</dbReference>
<evidence type="ECO:0000256" key="4">
    <source>
        <dbReference type="ARBA" id="ARBA00022801"/>
    </source>
</evidence>
<dbReference type="Pfam" id="PF00176">
    <property type="entry name" value="SNF2-rel_dom"/>
    <property type="match status" value="1"/>
</dbReference>
<protein>
    <recommendedName>
        <fullName evidence="14">DNA repair protein</fullName>
    </recommendedName>
</protein>
<evidence type="ECO:0000313" key="13">
    <source>
        <dbReference type="Proteomes" id="UP000009027"/>
    </source>
</evidence>
<dbReference type="SUPFAM" id="SSF52540">
    <property type="entry name" value="P-loop containing nucleoside triphosphate hydrolases"/>
    <property type="match status" value="2"/>
</dbReference>
<dbReference type="SMART" id="SM00184">
    <property type="entry name" value="RING"/>
    <property type="match status" value="1"/>
</dbReference>
<dbReference type="InterPro" id="IPR049730">
    <property type="entry name" value="SNF2/RAD54-like_C"/>
</dbReference>
<evidence type="ECO:0000259" key="11">
    <source>
        <dbReference type="PROSITE" id="PS51194"/>
    </source>
</evidence>
<evidence type="ECO:0000256" key="1">
    <source>
        <dbReference type="ARBA" id="ARBA00022723"/>
    </source>
</evidence>
<dbReference type="InterPro" id="IPR014001">
    <property type="entry name" value="Helicase_ATP-bd"/>
</dbReference>
<evidence type="ECO:0000256" key="2">
    <source>
        <dbReference type="ARBA" id="ARBA00022741"/>
    </source>
</evidence>
<feature type="domain" description="RING-type" evidence="10">
    <location>
        <begin position="831"/>
        <end position="878"/>
    </location>
</feature>
<keyword evidence="4" id="KW-0378">Hydrolase</keyword>
<dbReference type="InterPro" id="IPR050628">
    <property type="entry name" value="SNF2_RAD54_helicase_TF"/>
</dbReference>
<dbReference type="PANTHER" id="PTHR45626:SF17">
    <property type="entry name" value="HELICASE-LIKE TRANSCRIPTION FACTOR"/>
    <property type="match status" value="1"/>
</dbReference>
<dbReference type="Gene3D" id="3.30.40.10">
    <property type="entry name" value="Zinc/RING finger domain, C3HC4 (zinc finger)"/>
    <property type="match status" value="1"/>
</dbReference>
<dbReference type="SUPFAM" id="SSF57850">
    <property type="entry name" value="RING/U-box"/>
    <property type="match status" value="1"/>
</dbReference>
<dbReference type="GO" id="GO:0008270">
    <property type="term" value="F:zinc ion binding"/>
    <property type="evidence" value="ECO:0007669"/>
    <property type="project" value="UniProtKB-KW"/>
</dbReference>
<evidence type="ECO:0000256" key="9">
    <source>
        <dbReference type="SAM" id="MobiDB-lite"/>
    </source>
</evidence>
<dbReference type="GO" id="GO:0006281">
    <property type="term" value="P:DNA repair"/>
    <property type="evidence" value="ECO:0007669"/>
    <property type="project" value="TreeGrafter"/>
</dbReference>
<dbReference type="PROSITE" id="PS50089">
    <property type="entry name" value="ZF_RING_2"/>
    <property type="match status" value="1"/>
</dbReference>
<evidence type="ECO:0000256" key="6">
    <source>
        <dbReference type="ARBA" id="ARBA00022833"/>
    </source>
</evidence>
<keyword evidence="3 8" id="KW-0863">Zinc-finger</keyword>
<evidence type="ECO:0000256" key="7">
    <source>
        <dbReference type="ARBA" id="ARBA00022840"/>
    </source>
</evidence>
<keyword evidence="5" id="KW-0347">Helicase</keyword>
<dbReference type="EMBL" id="CAEX01005748">
    <property type="protein sequence ID" value="CCD20508.1"/>
    <property type="molecule type" value="Genomic_DNA"/>
</dbReference>
<feature type="domain" description="Helicase C-terminal" evidence="11">
    <location>
        <begin position="935"/>
        <end position="1102"/>
    </location>
</feature>
<dbReference type="PROSITE" id="PS00518">
    <property type="entry name" value="ZF_RING_1"/>
    <property type="match status" value="1"/>
</dbReference>
<keyword evidence="1" id="KW-0479">Metal-binding</keyword>
<dbReference type="GO" id="GO:0005524">
    <property type="term" value="F:ATP binding"/>
    <property type="evidence" value="ECO:0007669"/>
    <property type="project" value="UniProtKB-KW"/>
</dbReference>
<feature type="compositionally biased region" description="Acidic residues" evidence="9">
    <location>
        <begin position="192"/>
        <end position="204"/>
    </location>
</feature>
<feature type="compositionally biased region" description="Basic and acidic residues" evidence="9">
    <location>
        <begin position="1110"/>
        <end position="1121"/>
    </location>
</feature>
<dbReference type="InterPro" id="IPR027417">
    <property type="entry name" value="P-loop_NTPase"/>
</dbReference>
<feature type="region of interest" description="Disordered" evidence="9">
    <location>
        <begin position="1097"/>
        <end position="1133"/>
    </location>
</feature>
<dbReference type="InterPro" id="IPR001841">
    <property type="entry name" value="Znf_RING"/>
</dbReference>
<dbReference type="GO" id="GO:0005634">
    <property type="term" value="C:nucleus"/>
    <property type="evidence" value="ECO:0007669"/>
    <property type="project" value="TreeGrafter"/>
</dbReference>
<dbReference type="SMART" id="SM00487">
    <property type="entry name" value="DEXDc"/>
    <property type="match status" value="1"/>
</dbReference>
<dbReference type="InterPro" id="IPR000330">
    <property type="entry name" value="SNF2_N"/>
</dbReference>
<dbReference type="Pfam" id="PF00271">
    <property type="entry name" value="Helicase_C"/>
    <property type="match status" value="1"/>
</dbReference>
<reference evidence="12 13" key="1">
    <citation type="journal article" date="2012" name="Proc. Natl. Acad. Sci. U.S.A.">
        <title>Antigenic diversity is generated by distinct evolutionary mechanisms in African trypanosome species.</title>
        <authorList>
            <person name="Jackson A.P."/>
            <person name="Berry A."/>
            <person name="Aslett M."/>
            <person name="Allison H.C."/>
            <person name="Burton P."/>
            <person name="Vavrova-Anderson J."/>
            <person name="Brown R."/>
            <person name="Browne H."/>
            <person name="Corton N."/>
            <person name="Hauser H."/>
            <person name="Gamble J."/>
            <person name="Gilderthorp R."/>
            <person name="Marcello L."/>
            <person name="McQuillan J."/>
            <person name="Otto T.D."/>
            <person name="Quail M.A."/>
            <person name="Sanders M.J."/>
            <person name="van Tonder A."/>
            <person name="Ginger M.L."/>
            <person name="Field M.C."/>
            <person name="Barry J.D."/>
            <person name="Hertz-Fowler C."/>
            <person name="Berriman M."/>
        </authorList>
    </citation>
    <scope>NUCLEOTIDE SEQUENCE</scope>
    <source>
        <strain evidence="12 13">Y486</strain>
    </source>
</reference>
<organism evidence="12 13">
    <name type="scientific">Trypanosoma vivax (strain Y486)</name>
    <dbReference type="NCBI Taxonomy" id="1055687"/>
    <lineage>
        <taxon>Eukaryota</taxon>
        <taxon>Discoba</taxon>
        <taxon>Euglenozoa</taxon>
        <taxon>Kinetoplastea</taxon>
        <taxon>Metakinetoplastina</taxon>
        <taxon>Trypanosomatida</taxon>
        <taxon>Trypanosomatidae</taxon>
        <taxon>Trypanosoma</taxon>
        <taxon>Duttonella</taxon>
    </lineage>
</organism>
<dbReference type="VEuPathDB" id="TriTrypDB:TvY486_0033460"/>
<keyword evidence="2" id="KW-0547">Nucleotide-binding</keyword>
<gene>
    <name evidence="12" type="ORF">TvY486_0033460</name>
</gene>
<name>F9WSG9_TRYVY</name>
<dbReference type="PROSITE" id="PS51194">
    <property type="entry name" value="HELICASE_CTER"/>
    <property type="match status" value="1"/>
</dbReference>
<proteinExistence type="predicted"/>
<accession>F9WSG9</accession>
<dbReference type="Pfam" id="PF13445">
    <property type="entry name" value="zf-RING_UBOX"/>
    <property type="match status" value="1"/>
</dbReference>
<dbReference type="GO" id="GO:0008094">
    <property type="term" value="F:ATP-dependent activity, acting on DNA"/>
    <property type="evidence" value="ECO:0007669"/>
    <property type="project" value="TreeGrafter"/>
</dbReference>
<dbReference type="Gene3D" id="3.40.50.300">
    <property type="entry name" value="P-loop containing nucleotide triphosphate hydrolases"/>
    <property type="match status" value="1"/>
</dbReference>
<feature type="region of interest" description="Disordered" evidence="9">
    <location>
        <begin position="188"/>
        <end position="224"/>
    </location>
</feature>
<sequence length="1141" mass="127210">SSEESCSEEDSICVRDAFMARGTYRNTISVQNYIPFNSSAAEVLSGVSSFSVCDLTMYVSAMSEFFPHEYIRARLMPHQMESLAFMMMRETKGLAEYMELPFNAPLNSVLPREDGDGKKSEKTHEDEGYSLFYSSLRSECFVARSSSLAAHLARQRKHCGFLCDEMGLGKTLVVLSLCASSRKLREMKMKDEDDDEKGEGEEVDERNHASGSAGACRDGSGNDGADGESNYDDYASQCRMCVQRPKWVEWPKALRLPPCDASACTINLQKPTPLPHTTLLVIPYSLLPQWVSEIDCFYPTARYVIFHGPSRFRYTIMDFMSADFVITTYETLNVHLRTELDVVFRLFGMFLPEKQYDSISLKELEALSKASPHQAEDNQSSGVRQPGTVTATQENVMADLIAVVNDTRREISQENGTTTGSKSSQDVLRDFRRNARSFVQSDAFRFTDLIFERIVLDESQRCSSSELLYYLHARYRWVVSGTPINNNSSKSLDGLFRFLRVSTSPGYMRIDGAPWCVGVSYRDSFCINVVNAYRKARGLRGYALRSTAGSGEESSAHNRRLEPLPSKTIRCGPCFCRGCSPYCLRDGAEGAPLLARRDSLLYRLSRRGPPSHNAADSNCDSNYGEDDESYVSAVRRCENDQNAIARATHYFMYLAHFMVRHEKNASIEKELLLAPVQETRVEVPLLAGERFIYDYAAAIVREEASLLQRQGLLGNCTVKVLNWVRLLTHAALHPSTILEELRDGAQSLRRSAPVSTEVTDSVDTFASSFVVVSPSDALHFATIGTTPEASATKGGSKKLGPNRGSETAVAPESTIDVLQKLLRVPPELPNCSICLDTMLTPTLLRCFHMFCKECLVEIAHVTRSSASYGATARCPCCRDRVSIQGKKWLIDMENVEKSAPCPQQRHATKTDERVVPDEVLKAQLATVGKGSRVSRLVELLGEIWQKTPDDGILVFSKVPAVLQIGAEALREVGYSPVYMLDSRISLAGKRKMFSQLHALQRAAAVGNEEVESGRFVLFLSSRTASAGLNLTFANHLVFMEPNMNPALHQQAIGRIDRCGQTKQTHVYVMYSPDTIEQKILRRTSEILSNYAQRGAVDQAGAGSQSADNQSDTRETRCDRQRQRQTTANWRPSPTELQALLL</sequence>
<evidence type="ECO:0000256" key="5">
    <source>
        <dbReference type="ARBA" id="ARBA00022806"/>
    </source>
</evidence>
<evidence type="ECO:0000256" key="8">
    <source>
        <dbReference type="PROSITE-ProRule" id="PRU00175"/>
    </source>
</evidence>
<keyword evidence="7" id="KW-0067">ATP-binding</keyword>
<evidence type="ECO:0008006" key="14">
    <source>
        <dbReference type="Google" id="ProtNLM"/>
    </source>
</evidence>
<dbReference type="InterPro" id="IPR027370">
    <property type="entry name" value="Znf-RING_euk"/>
</dbReference>
<feature type="region of interest" description="Disordered" evidence="9">
    <location>
        <begin position="787"/>
        <end position="808"/>
    </location>
</feature>